<dbReference type="AlphaFoldDB" id="A0A1L7D5R9"/>
<reference evidence="1 2" key="1">
    <citation type="submission" date="2014-08" db="EMBL/GenBank/DDBJ databases">
        <title>Complete genome sequence of Corynebacterium phocae M408/89/1(T)(=DSM 44612(T)), isolated from the common seal (Phoca vitulina).</title>
        <authorList>
            <person name="Ruckert C."/>
            <person name="Albersmeier A."/>
            <person name="Winkler A."/>
            <person name="Kalinowski J."/>
        </authorList>
    </citation>
    <scope>NUCLEOTIDE SEQUENCE [LARGE SCALE GENOMIC DNA]</scope>
    <source>
        <strain evidence="1 2">M408/89/1</strain>
    </source>
</reference>
<sequence>MNPARRIEIWALFLTPQPLRTVAIDPETTVGDLCLIINAALGLAPSPPGRFENEDRIIEAMEVLDQLALPLIFADENASYEPSVGEWKILLTKGPYVEPEQKLPALLRCSGPDLVSEIGSPRGTVQIMNNVLNILSGRPVSADAAARIAEIFPNYSIDQVESRLTDCFAPQIIQRLAELSSTDLTHALDADLPAPFANPSPFELEPEPLSLTDAIPELAPDFELPRLNPGQRLEIGKRLAEILSLVREYDKLTASGYFKPDLVNQLLDIMPFEKLYRVPRPREIDNFPIEVIHGLLNVTGLIRETSTKIELTEKGEEVIAIPSLGAGIVAETLPLMESGDEFLPILFMLVKIIRGDKDIRRYLEDMLYQGWVANRAVLVIFGGMDDDTSEANDLGKALLGETIAHYRAFFSEEPGNPYNFGHEK</sequence>
<accession>A0A1L7D5R9</accession>
<dbReference type="RefSeq" id="WP_075736130.1">
    <property type="nucleotide sequence ID" value="NZ_CP009249.1"/>
</dbReference>
<evidence type="ECO:0000313" key="2">
    <source>
        <dbReference type="Proteomes" id="UP000185491"/>
    </source>
</evidence>
<organism evidence="1 2">
    <name type="scientific">Corynebacterium phocae</name>
    <dbReference type="NCBI Taxonomy" id="161895"/>
    <lineage>
        <taxon>Bacteria</taxon>
        <taxon>Bacillati</taxon>
        <taxon>Actinomycetota</taxon>
        <taxon>Actinomycetes</taxon>
        <taxon>Mycobacteriales</taxon>
        <taxon>Corynebacteriaceae</taxon>
        <taxon>Corynebacterium</taxon>
    </lineage>
</organism>
<name>A0A1L7D5R9_9CORY</name>
<proteinExistence type="predicted"/>
<dbReference type="EMBL" id="CP009249">
    <property type="protein sequence ID" value="APT93489.1"/>
    <property type="molecule type" value="Genomic_DNA"/>
</dbReference>
<dbReference type="Proteomes" id="UP000185491">
    <property type="component" value="Chromosome"/>
</dbReference>
<evidence type="ECO:0000313" key="1">
    <source>
        <dbReference type="EMBL" id="APT93489.1"/>
    </source>
</evidence>
<dbReference type="KEGG" id="cpho:CPHO_11975"/>
<protein>
    <submittedName>
        <fullName evidence="1">Uncharacterized protein</fullName>
    </submittedName>
</protein>
<keyword evidence="2" id="KW-1185">Reference proteome</keyword>
<dbReference type="OrthoDB" id="4414772at2"/>
<dbReference type="STRING" id="161895.CPHO_11975"/>
<gene>
    <name evidence="1" type="ORF">CPHO_11975</name>
</gene>